<reference evidence="1" key="1">
    <citation type="submission" date="2022-03" db="EMBL/GenBank/DDBJ databases">
        <title>Draft genome sequence of Aduncisulcus paluster, a free-living microaerophilic Fornicata.</title>
        <authorList>
            <person name="Yuyama I."/>
            <person name="Kume K."/>
            <person name="Tamura T."/>
            <person name="Inagaki Y."/>
            <person name="Hashimoto T."/>
        </authorList>
    </citation>
    <scope>NUCLEOTIDE SEQUENCE</scope>
    <source>
        <strain evidence="1">NY0171</strain>
    </source>
</reference>
<evidence type="ECO:0000313" key="2">
    <source>
        <dbReference type="Proteomes" id="UP001057375"/>
    </source>
</evidence>
<name>A0ABQ5KKM3_9EUKA</name>
<evidence type="ECO:0000313" key="1">
    <source>
        <dbReference type="EMBL" id="GKT33056.1"/>
    </source>
</evidence>
<accession>A0ABQ5KKM3</accession>
<dbReference type="Proteomes" id="UP001057375">
    <property type="component" value="Unassembled WGS sequence"/>
</dbReference>
<dbReference type="EMBL" id="BQXS01010122">
    <property type="protein sequence ID" value="GKT33056.1"/>
    <property type="molecule type" value="Genomic_DNA"/>
</dbReference>
<organism evidence="1 2">
    <name type="scientific">Aduncisulcus paluster</name>
    <dbReference type="NCBI Taxonomy" id="2918883"/>
    <lineage>
        <taxon>Eukaryota</taxon>
        <taxon>Metamonada</taxon>
        <taxon>Carpediemonas-like organisms</taxon>
        <taxon>Aduncisulcus</taxon>
    </lineage>
</organism>
<keyword evidence="2" id="KW-1185">Reference proteome</keyword>
<sequence>MSKPSTEPKDTFPQRICNRIDLTELIHEKEPFTTMDDTAMNATITSMELFIHSVIERSRDLAMERDTYGDVSLSEVDIKRVLVDDWGMDDFEEVK</sequence>
<proteinExistence type="predicted"/>
<comment type="caution">
    <text evidence="1">The sequence shown here is derived from an EMBL/GenBank/DDBJ whole genome shotgun (WGS) entry which is preliminary data.</text>
</comment>
<protein>
    <submittedName>
        <fullName evidence="1">Uncharacterized protein</fullName>
    </submittedName>
</protein>
<gene>
    <name evidence="1" type="ORF">ADUPG1_007078</name>
</gene>